<sequence>MESLNNIKLDFDSEDQLIYTKCNYGVFSIKRYIQDGKTEGTHLPWGDLIWNKHLPANQGAFLWRLINRALLVDAEIQKKGINVWDFVGTIFKRQTHYLNITHFFNVWMQKWNINSQGGITALNIFGWGMWEIWRSRCTARFEDKDMNYKDIIKKVQTETQLVNLYSNPKIKNTVWEKHILDYLMILIKEVKHNLGNWIWWKKPARGGLKLYTDGAFKNNIATAGGIVRNEEGVPIFCFWGEVEAIDSDSTEIEAINMGIDQCNLLGLSISEIETDSSSAFTAFRGKNPSPNLSFRARKHKILGDKLKIIHREQNMVADLLAKYAREAGNGQTLLYKDLPSSIKLQIFYDKIGLHVFRKKK</sequence>
<dbReference type="AlphaFoldDB" id="A0ABD3EFA9"/>
<dbReference type="Pfam" id="PF13456">
    <property type="entry name" value="RVT_3"/>
    <property type="match status" value="1"/>
</dbReference>
<dbReference type="PANTHER" id="PTHR47723">
    <property type="entry name" value="OS05G0353850 PROTEIN"/>
    <property type="match status" value="1"/>
</dbReference>
<dbReference type="InterPro" id="IPR053151">
    <property type="entry name" value="RNase_H-like"/>
</dbReference>
<reference evidence="3" key="1">
    <citation type="journal article" date="2024" name="IScience">
        <title>Strigolactones Initiate the Formation of Haustorium-like Structures in Castilleja.</title>
        <authorList>
            <person name="Buerger M."/>
            <person name="Peterson D."/>
            <person name="Chory J."/>
        </authorList>
    </citation>
    <scope>NUCLEOTIDE SEQUENCE [LARGE SCALE GENOMIC DNA]</scope>
</reference>
<gene>
    <name evidence="2" type="ORF">CASFOL_004711</name>
</gene>
<dbReference type="EMBL" id="JAVIJP010000006">
    <property type="protein sequence ID" value="KAL3651709.1"/>
    <property type="molecule type" value="Genomic_DNA"/>
</dbReference>
<dbReference type="InterPro" id="IPR044730">
    <property type="entry name" value="RNase_H-like_dom_plant"/>
</dbReference>
<name>A0ABD3EFA9_9LAMI</name>
<dbReference type="PANTHER" id="PTHR47723:SF19">
    <property type="entry name" value="POLYNUCLEOTIDYL TRANSFERASE, RIBONUCLEASE H-LIKE SUPERFAMILY PROTEIN"/>
    <property type="match status" value="1"/>
</dbReference>
<dbReference type="CDD" id="cd06222">
    <property type="entry name" value="RNase_H_like"/>
    <property type="match status" value="1"/>
</dbReference>
<dbReference type="Gene3D" id="3.30.420.10">
    <property type="entry name" value="Ribonuclease H-like superfamily/Ribonuclease H"/>
    <property type="match status" value="1"/>
</dbReference>
<comment type="caution">
    <text evidence="2">The sequence shown here is derived from an EMBL/GenBank/DDBJ whole genome shotgun (WGS) entry which is preliminary data.</text>
</comment>
<accession>A0ABD3EFA9</accession>
<dbReference type="Proteomes" id="UP001632038">
    <property type="component" value="Unassembled WGS sequence"/>
</dbReference>
<dbReference type="InterPro" id="IPR036397">
    <property type="entry name" value="RNaseH_sf"/>
</dbReference>
<evidence type="ECO:0000313" key="2">
    <source>
        <dbReference type="EMBL" id="KAL3651709.1"/>
    </source>
</evidence>
<dbReference type="InterPro" id="IPR002156">
    <property type="entry name" value="RNaseH_domain"/>
</dbReference>
<keyword evidence="3" id="KW-1185">Reference proteome</keyword>
<evidence type="ECO:0000259" key="1">
    <source>
        <dbReference type="Pfam" id="PF13456"/>
    </source>
</evidence>
<dbReference type="InterPro" id="IPR012337">
    <property type="entry name" value="RNaseH-like_sf"/>
</dbReference>
<feature type="domain" description="RNase H type-1" evidence="1">
    <location>
        <begin position="212"/>
        <end position="324"/>
    </location>
</feature>
<dbReference type="SUPFAM" id="SSF53098">
    <property type="entry name" value="Ribonuclease H-like"/>
    <property type="match status" value="1"/>
</dbReference>
<proteinExistence type="predicted"/>
<evidence type="ECO:0000313" key="3">
    <source>
        <dbReference type="Proteomes" id="UP001632038"/>
    </source>
</evidence>
<protein>
    <recommendedName>
        <fullName evidence="1">RNase H type-1 domain-containing protein</fullName>
    </recommendedName>
</protein>
<organism evidence="2 3">
    <name type="scientific">Castilleja foliolosa</name>
    <dbReference type="NCBI Taxonomy" id="1961234"/>
    <lineage>
        <taxon>Eukaryota</taxon>
        <taxon>Viridiplantae</taxon>
        <taxon>Streptophyta</taxon>
        <taxon>Embryophyta</taxon>
        <taxon>Tracheophyta</taxon>
        <taxon>Spermatophyta</taxon>
        <taxon>Magnoliopsida</taxon>
        <taxon>eudicotyledons</taxon>
        <taxon>Gunneridae</taxon>
        <taxon>Pentapetalae</taxon>
        <taxon>asterids</taxon>
        <taxon>lamiids</taxon>
        <taxon>Lamiales</taxon>
        <taxon>Orobanchaceae</taxon>
        <taxon>Pedicularideae</taxon>
        <taxon>Castillejinae</taxon>
        <taxon>Castilleja</taxon>
    </lineage>
</organism>